<evidence type="ECO:0000259" key="9">
    <source>
        <dbReference type="Pfam" id="PF16875"/>
    </source>
</evidence>
<comment type="similarity">
    <text evidence="5">Belongs to the glycosyl hydrolase.</text>
</comment>
<evidence type="ECO:0000256" key="7">
    <source>
        <dbReference type="PIRSR" id="PIRSR005536-2"/>
    </source>
</evidence>
<dbReference type="Gene3D" id="2.70.98.60">
    <property type="entry name" value="alpha-galactosidase from lactobacil brevis"/>
    <property type="match status" value="1"/>
</dbReference>
<gene>
    <name evidence="10" type="ORF">DEQ80_11220</name>
</gene>
<evidence type="ECO:0000256" key="4">
    <source>
        <dbReference type="ARBA" id="ARBA00023295"/>
    </source>
</evidence>
<dbReference type="InterPro" id="IPR038417">
    <property type="entry name" value="Alpga-gal_N_sf"/>
</dbReference>
<protein>
    <recommendedName>
        <fullName evidence="2 5">Alpha-galactosidase</fullName>
        <ecNumber evidence="2 5">3.2.1.22</ecNumber>
    </recommendedName>
</protein>
<proteinExistence type="inferred from homology"/>
<dbReference type="FunFam" id="3.20.20.70:FF:000118">
    <property type="entry name" value="Alpha-galactosidase"/>
    <property type="match status" value="1"/>
</dbReference>
<dbReference type="STRING" id="229919.GCA_001050195_00335"/>
<dbReference type="InterPro" id="IPR002252">
    <property type="entry name" value="Glyco_hydro_36"/>
</dbReference>
<feature type="binding site" evidence="7">
    <location>
        <position position="172"/>
    </location>
    <ligand>
        <name>substrate</name>
    </ligand>
</feature>
<dbReference type="EC" id="3.2.1.22" evidence="2 5"/>
<feature type="domain" description="Glycosyl hydrolase family 36 C-terminal" evidence="8">
    <location>
        <begin position="615"/>
        <end position="688"/>
    </location>
</feature>
<organism evidence="10 11">
    <name type="scientific">Anaerolinea thermolimosa</name>
    <dbReference type="NCBI Taxonomy" id="229919"/>
    <lineage>
        <taxon>Bacteria</taxon>
        <taxon>Bacillati</taxon>
        <taxon>Chloroflexota</taxon>
        <taxon>Anaerolineae</taxon>
        <taxon>Anaerolineales</taxon>
        <taxon>Anaerolineaceae</taxon>
        <taxon>Anaerolinea</taxon>
    </lineage>
</organism>
<dbReference type="AlphaFoldDB" id="A0A3D1JIL5"/>
<dbReference type="PRINTS" id="PR00743">
    <property type="entry name" value="GLHYDRLASE36"/>
</dbReference>
<name>A0A3D1JIL5_9CHLR</name>
<feature type="binding site" evidence="7">
    <location>
        <position position="518"/>
    </location>
    <ligand>
        <name>substrate</name>
    </ligand>
</feature>
<dbReference type="InterPro" id="IPR050985">
    <property type="entry name" value="Alpha-glycosidase_related"/>
</dbReference>
<comment type="catalytic activity">
    <reaction evidence="1 5">
        <text>Hydrolysis of terminal, non-reducing alpha-D-galactose residues in alpha-D-galactosides, including galactose oligosaccharides, galactomannans and galactolipids.</text>
        <dbReference type="EC" id="3.2.1.22"/>
    </reaction>
</comment>
<feature type="domain" description="Glycosyl hydrolase family 36 N-terminal" evidence="9">
    <location>
        <begin position="27"/>
        <end position="258"/>
    </location>
</feature>
<keyword evidence="3 5" id="KW-0378">Hydrolase</keyword>
<feature type="active site" description="Proton donor" evidence="6">
    <location>
        <position position="518"/>
    </location>
</feature>
<dbReference type="Pfam" id="PF16875">
    <property type="entry name" value="Glyco_hydro_36N"/>
    <property type="match status" value="1"/>
</dbReference>
<evidence type="ECO:0000256" key="3">
    <source>
        <dbReference type="ARBA" id="ARBA00022801"/>
    </source>
</evidence>
<dbReference type="RefSeq" id="WP_062189125.1">
    <property type="nucleotide sequence ID" value="NZ_DF967965.1"/>
</dbReference>
<dbReference type="Gene3D" id="2.60.40.1180">
    <property type="entry name" value="Golgi alpha-mannosidase II"/>
    <property type="match status" value="1"/>
</dbReference>
<feature type="binding site" evidence="7">
    <location>
        <position position="414"/>
    </location>
    <ligand>
        <name>substrate</name>
    </ligand>
</feature>
<dbReference type="InterPro" id="IPR017853">
    <property type="entry name" value="GH"/>
</dbReference>
<evidence type="ECO:0000256" key="6">
    <source>
        <dbReference type="PIRSR" id="PIRSR005536-1"/>
    </source>
</evidence>
<comment type="caution">
    <text evidence="10">The sequence shown here is derived from an EMBL/GenBank/DDBJ whole genome shotgun (WGS) entry which is preliminary data.</text>
</comment>
<dbReference type="Pfam" id="PF16874">
    <property type="entry name" value="Glyco_hydro_36C"/>
    <property type="match status" value="1"/>
</dbReference>
<evidence type="ECO:0000256" key="2">
    <source>
        <dbReference type="ARBA" id="ARBA00012755"/>
    </source>
</evidence>
<sequence>MPIFSFPNSWIIETRNTGYATGMNAMGLLTHRYWGVRLPRPTDYPPPIAMPGWASFNGPGQVVPEEYPACGGLKYIDPCLKLTFSDGTRDTVLLFEEASTQGEELILHLHDALYPLRVNLHYRAHVAEDLIERWVTVENLGSQPVTLERIFSAQWHLPRFGQYRLTHLSGKWLDENHLQREFLKPGLKVLESRRITTSHHASPWFAIDRGTADEDQGEVWFGALAWSGNWKITAEVTDFDSTRINIGLNDWDFAWCLQPGEVFTTPSAFAGYTKGGFGAASRLLHDFIRHSILPHGPITHKVLYNSWEATTFDVDVQSQTRLAELAADMGIELFVVDDGWFQGRHSDNAGLGDWWPDPAKFPDGLQPLIRKVNDLGMDFGLWIEPEMVNPDSHLYRAHPDWVIHFPSRPRTEARNQLILNLARPDVQEYLIETLDRLLRENNIAFIKWDMNRNVSEPGWPDAPGDPRELWVRYVQGVYRVWGELRRRHPNVIWQSCSGGGGRADLGILHLADQVWVSDNTEATARLNIQEGFSCIFPASVMEAWVTDAASERIPLDFRFHVAMCGALGVGGNLLHWSEEERQQAAHWIALYKEIRPIVQLGDQFRLLSPQQSPFSAVQYMSKDRSEGVLFVFRTHIPEPVMLPPVRLRGLDENALYEIEGESEPRSGLAWMEQGVPVMLSDFSSTVLRIRRVS</sequence>
<dbReference type="Gene3D" id="3.20.20.70">
    <property type="entry name" value="Aldolase class I"/>
    <property type="match status" value="1"/>
</dbReference>
<dbReference type="PANTHER" id="PTHR43053">
    <property type="entry name" value="GLYCOSIDASE FAMILY 31"/>
    <property type="match status" value="1"/>
</dbReference>
<dbReference type="EMBL" id="DPBP01000042">
    <property type="protein sequence ID" value="HCE18420.1"/>
    <property type="molecule type" value="Genomic_DNA"/>
</dbReference>
<dbReference type="SUPFAM" id="SSF51445">
    <property type="entry name" value="(Trans)glycosidases"/>
    <property type="match status" value="1"/>
</dbReference>
<evidence type="ECO:0000256" key="5">
    <source>
        <dbReference type="PIRNR" id="PIRNR005536"/>
    </source>
</evidence>
<accession>A0A3D1JIL5</accession>
<dbReference type="GO" id="GO:0004557">
    <property type="term" value="F:alpha-galactosidase activity"/>
    <property type="evidence" value="ECO:0007669"/>
    <property type="project" value="UniProtKB-UniRule"/>
</dbReference>
<dbReference type="CDD" id="cd14791">
    <property type="entry name" value="GH36"/>
    <property type="match status" value="1"/>
</dbReference>
<dbReference type="PIRSF" id="PIRSF005536">
    <property type="entry name" value="Agal"/>
    <property type="match status" value="1"/>
</dbReference>
<reference evidence="10 11" key="1">
    <citation type="journal article" date="2018" name="Nat. Biotechnol.">
        <title>A standardized bacterial taxonomy based on genome phylogeny substantially revises the tree of life.</title>
        <authorList>
            <person name="Parks D.H."/>
            <person name="Chuvochina M."/>
            <person name="Waite D.W."/>
            <person name="Rinke C."/>
            <person name="Skarshewski A."/>
            <person name="Chaumeil P.A."/>
            <person name="Hugenholtz P."/>
        </authorList>
    </citation>
    <scope>NUCLEOTIDE SEQUENCE [LARGE SCALE GENOMIC DNA]</scope>
    <source>
        <strain evidence="10">UBA8781</strain>
    </source>
</reference>
<feature type="binding site" evidence="7">
    <location>
        <begin position="447"/>
        <end position="451"/>
    </location>
    <ligand>
        <name>substrate</name>
    </ligand>
</feature>
<dbReference type="InterPro" id="IPR013785">
    <property type="entry name" value="Aldolase_TIM"/>
</dbReference>
<keyword evidence="4 5" id="KW-0326">Glycosidase</keyword>
<feature type="binding site" evidence="7">
    <location>
        <begin position="337"/>
        <end position="338"/>
    </location>
    <ligand>
        <name>substrate</name>
    </ligand>
</feature>
<dbReference type="OrthoDB" id="9758822at2"/>
<dbReference type="GO" id="GO:0016052">
    <property type="term" value="P:carbohydrate catabolic process"/>
    <property type="evidence" value="ECO:0007669"/>
    <property type="project" value="InterPro"/>
</dbReference>
<dbReference type="Proteomes" id="UP000264141">
    <property type="component" value="Unassembled WGS sequence"/>
</dbReference>
<evidence type="ECO:0000259" key="8">
    <source>
        <dbReference type="Pfam" id="PF16874"/>
    </source>
</evidence>
<dbReference type="InterPro" id="IPR031705">
    <property type="entry name" value="Glyco_hydro_36_C"/>
</dbReference>
<feature type="active site" description="Nucleophile" evidence="6">
    <location>
        <position position="449"/>
    </location>
</feature>
<dbReference type="InterPro" id="IPR031704">
    <property type="entry name" value="Glyco_hydro_36_N"/>
</dbReference>
<dbReference type="Pfam" id="PF02065">
    <property type="entry name" value="Melibiase"/>
    <property type="match status" value="1"/>
</dbReference>
<evidence type="ECO:0000313" key="11">
    <source>
        <dbReference type="Proteomes" id="UP000264141"/>
    </source>
</evidence>
<feature type="binding site" evidence="7">
    <location>
        <position position="496"/>
    </location>
    <ligand>
        <name>substrate</name>
    </ligand>
</feature>
<evidence type="ECO:0000313" key="10">
    <source>
        <dbReference type="EMBL" id="HCE18420.1"/>
    </source>
</evidence>
<dbReference type="PANTHER" id="PTHR43053:SF3">
    <property type="entry name" value="ALPHA-GALACTOSIDASE C-RELATED"/>
    <property type="match status" value="1"/>
</dbReference>
<evidence type="ECO:0000256" key="1">
    <source>
        <dbReference type="ARBA" id="ARBA00001255"/>
    </source>
</evidence>
<dbReference type="InterPro" id="IPR013780">
    <property type="entry name" value="Glyco_hydro_b"/>
</dbReference>